<organism evidence="1 2">
    <name type="scientific">Populus trichocarpa</name>
    <name type="common">Western balsam poplar</name>
    <name type="synonym">Populus balsamifera subsp. trichocarpa</name>
    <dbReference type="NCBI Taxonomy" id="3694"/>
    <lineage>
        <taxon>Eukaryota</taxon>
        <taxon>Viridiplantae</taxon>
        <taxon>Streptophyta</taxon>
        <taxon>Embryophyta</taxon>
        <taxon>Tracheophyta</taxon>
        <taxon>Spermatophyta</taxon>
        <taxon>Magnoliopsida</taxon>
        <taxon>eudicotyledons</taxon>
        <taxon>Gunneridae</taxon>
        <taxon>Pentapetalae</taxon>
        <taxon>rosids</taxon>
        <taxon>fabids</taxon>
        <taxon>Malpighiales</taxon>
        <taxon>Salicaceae</taxon>
        <taxon>Saliceae</taxon>
        <taxon>Populus</taxon>
    </lineage>
</organism>
<dbReference type="AlphaFoldDB" id="A0A3N7G4U5"/>
<reference evidence="1 2" key="1">
    <citation type="journal article" date="2006" name="Science">
        <title>The genome of black cottonwood, Populus trichocarpa (Torr. &amp; Gray).</title>
        <authorList>
            <person name="Tuskan G.A."/>
            <person name="Difazio S."/>
            <person name="Jansson S."/>
            <person name="Bohlmann J."/>
            <person name="Grigoriev I."/>
            <person name="Hellsten U."/>
            <person name="Putnam N."/>
            <person name="Ralph S."/>
            <person name="Rombauts S."/>
            <person name="Salamov A."/>
            <person name="Schein J."/>
            <person name="Sterck L."/>
            <person name="Aerts A."/>
            <person name="Bhalerao R.R."/>
            <person name="Bhalerao R.P."/>
            <person name="Blaudez D."/>
            <person name="Boerjan W."/>
            <person name="Brun A."/>
            <person name="Brunner A."/>
            <person name="Busov V."/>
            <person name="Campbell M."/>
            <person name="Carlson J."/>
            <person name="Chalot M."/>
            <person name="Chapman J."/>
            <person name="Chen G.L."/>
            <person name="Cooper D."/>
            <person name="Coutinho P.M."/>
            <person name="Couturier J."/>
            <person name="Covert S."/>
            <person name="Cronk Q."/>
            <person name="Cunningham R."/>
            <person name="Davis J."/>
            <person name="Degroeve S."/>
            <person name="Dejardin A."/>
            <person name="Depamphilis C."/>
            <person name="Detter J."/>
            <person name="Dirks B."/>
            <person name="Dubchak I."/>
            <person name="Duplessis S."/>
            <person name="Ehlting J."/>
            <person name="Ellis B."/>
            <person name="Gendler K."/>
            <person name="Goodstein D."/>
            <person name="Gribskov M."/>
            <person name="Grimwood J."/>
            <person name="Groover A."/>
            <person name="Gunter L."/>
            <person name="Hamberger B."/>
            <person name="Heinze B."/>
            <person name="Helariutta Y."/>
            <person name="Henrissat B."/>
            <person name="Holligan D."/>
            <person name="Holt R."/>
            <person name="Huang W."/>
            <person name="Islam-Faridi N."/>
            <person name="Jones S."/>
            <person name="Jones-Rhoades M."/>
            <person name="Jorgensen R."/>
            <person name="Joshi C."/>
            <person name="Kangasjarvi J."/>
            <person name="Karlsson J."/>
            <person name="Kelleher C."/>
            <person name="Kirkpatrick R."/>
            <person name="Kirst M."/>
            <person name="Kohler A."/>
            <person name="Kalluri U."/>
            <person name="Larimer F."/>
            <person name="Leebens-Mack J."/>
            <person name="Leple J.C."/>
            <person name="Locascio P."/>
            <person name="Lou Y."/>
            <person name="Lucas S."/>
            <person name="Martin F."/>
            <person name="Montanini B."/>
            <person name="Napoli C."/>
            <person name="Nelson D.R."/>
            <person name="Nelson C."/>
            <person name="Nieminen K."/>
            <person name="Nilsson O."/>
            <person name="Pereda V."/>
            <person name="Peter G."/>
            <person name="Philippe R."/>
            <person name="Pilate G."/>
            <person name="Poliakov A."/>
            <person name="Razumovskaya J."/>
            <person name="Richardson P."/>
            <person name="Rinaldi C."/>
            <person name="Ritland K."/>
            <person name="Rouze P."/>
            <person name="Ryaboy D."/>
            <person name="Schmutz J."/>
            <person name="Schrader J."/>
            <person name="Segerman B."/>
            <person name="Shin H."/>
            <person name="Siddiqui A."/>
            <person name="Sterky F."/>
            <person name="Terry A."/>
            <person name="Tsai C.J."/>
            <person name="Uberbacher E."/>
            <person name="Unneberg P."/>
            <person name="Vahala J."/>
            <person name="Wall K."/>
            <person name="Wessler S."/>
            <person name="Yang G."/>
            <person name="Yin T."/>
            <person name="Douglas C."/>
            <person name="Marra M."/>
            <person name="Sandberg G."/>
            <person name="Van de Peer Y."/>
            <person name="Rokhsar D."/>
        </authorList>
    </citation>
    <scope>NUCLEOTIDE SEQUENCE [LARGE SCALE GENOMIC DNA]</scope>
    <source>
        <strain evidence="2">cv. Nisqually</strain>
    </source>
</reference>
<gene>
    <name evidence="1" type="ORF">POPTR_015G137850</name>
</gene>
<dbReference type="InParanoid" id="A0A3N7G4U5"/>
<dbReference type="EMBL" id="CM009304">
    <property type="protein sequence ID" value="RQP01031.1"/>
    <property type="molecule type" value="Genomic_DNA"/>
</dbReference>
<protein>
    <submittedName>
        <fullName evidence="1">Uncharacterized protein</fullName>
    </submittedName>
</protein>
<proteinExistence type="predicted"/>
<dbReference type="Proteomes" id="UP000006729">
    <property type="component" value="Chromosome 15"/>
</dbReference>
<keyword evidence="2" id="KW-1185">Reference proteome</keyword>
<accession>A0A3N7G4U5</accession>
<sequence>MVRILAQTCIEKTIMNYVNWQQVHYTHLCQQ</sequence>
<evidence type="ECO:0000313" key="1">
    <source>
        <dbReference type="EMBL" id="RQP01031.1"/>
    </source>
</evidence>
<name>A0A3N7G4U5_POPTR</name>
<evidence type="ECO:0000313" key="2">
    <source>
        <dbReference type="Proteomes" id="UP000006729"/>
    </source>
</evidence>